<dbReference type="AlphaFoldDB" id="A0A173U027"/>
<evidence type="ECO:0000313" key="1">
    <source>
        <dbReference type="EMBL" id="CUN08281.1"/>
    </source>
</evidence>
<dbReference type="Gene3D" id="2.60.40.10">
    <property type="entry name" value="Immunoglobulins"/>
    <property type="match status" value="1"/>
</dbReference>
<evidence type="ECO:0008006" key="3">
    <source>
        <dbReference type="Google" id="ProtNLM"/>
    </source>
</evidence>
<protein>
    <recommendedName>
        <fullName evidence="3">Fibronectin type-III domain-containing protein</fullName>
    </recommendedName>
</protein>
<gene>
    <name evidence="1" type="ORF">ERS852420_02579</name>
</gene>
<dbReference type="InterPro" id="IPR036116">
    <property type="entry name" value="FN3_sf"/>
</dbReference>
<organism evidence="1 2">
    <name type="scientific">Roseburia faecis</name>
    <dbReference type="NCBI Taxonomy" id="301302"/>
    <lineage>
        <taxon>Bacteria</taxon>
        <taxon>Bacillati</taxon>
        <taxon>Bacillota</taxon>
        <taxon>Clostridia</taxon>
        <taxon>Lachnospirales</taxon>
        <taxon>Lachnospiraceae</taxon>
        <taxon>Roseburia</taxon>
    </lineage>
</organism>
<accession>A0A173U027</accession>
<reference evidence="1 2" key="1">
    <citation type="submission" date="2015-09" db="EMBL/GenBank/DDBJ databases">
        <authorList>
            <consortium name="Pathogen Informatics"/>
        </authorList>
    </citation>
    <scope>NUCLEOTIDE SEQUENCE [LARGE SCALE GENOMIC DNA]</scope>
    <source>
        <strain evidence="1 2">2789STDY5608863</strain>
    </source>
</reference>
<dbReference type="SUPFAM" id="SSF49265">
    <property type="entry name" value="Fibronectin type III"/>
    <property type="match status" value="1"/>
</dbReference>
<evidence type="ECO:0000313" key="2">
    <source>
        <dbReference type="Proteomes" id="UP000095495"/>
    </source>
</evidence>
<proteinExistence type="predicted"/>
<dbReference type="Gene3D" id="2.60.120.380">
    <property type="match status" value="3"/>
</dbReference>
<dbReference type="RefSeq" id="WP_055263430.1">
    <property type="nucleotide sequence ID" value="NZ_CYXV01000012.1"/>
</dbReference>
<dbReference type="InterPro" id="IPR013783">
    <property type="entry name" value="Ig-like_fold"/>
</dbReference>
<sequence>MKKKLYSAILASIMVIGSICGVAIPVYAKEETKIIDGNDSYDTATYLDVNGSYSDVMSDSNDVDFYKLIPDSNGKLSINFGHVYGESSHGWKVIIYKYQDGEYIELSDTVIKLEDSEKVELPFVGVQYGCEYYIKVQNYNWDAVNKVYTIKTTFIRSEQYEREENDSYNKATEMKLNSSYTGTLNNDNDIDIYRINATGNGKIELTFEHVYTDDSHGWDIIIYRYTNGEYQELSNDRVTLKDNEKYRLPYIGAVSDGIYYVKIKNYNWRAVGKEYVIRNNFQQSDYYEKEENNSYTTATDLKIGEKYNGTLNSNSDKDFWKITATKKGYIKLSFGHDYIDDYHGWNVYVYQYVNGEYKELSSQTISLKDNKLIQLKGISAQSGGIYYVTITNYNWNAVGVNYTLKAAYSIGKPYNLRGTISKRKITLKWDRGNAVNGYEVYCKVGNGKYKKIANTLTNSYTYKKLSKKKTCYFKVRSYVINNGVKEYSGFTAVVKARA</sequence>
<dbReference type="EMBL" id="CYXV01000012">
    <property type="protein sequence ID" value="CUN08281.1"/>
    <property type="molecule type" value="Genomic_DNA"/>
</dbReference>
<name>A0A173U027_9FIRM</name>
<dbReference type="Proteomes" id="UP000095495">
    <property type="component" value="Unassembled WGS sequence"/>
</dbReference>
<dbReference type="SUPFAM" id="SSF89260">
    <property type="entry name" value="Collagen-binding domain"/>
    <property type="match status" value="2"/>
</dbReference>